<accession>A0A7W2A7R5</accession>
<organism evidence="2 3">
    <name type="scientific">Paenactinomyces guangxiensis</name>
    <dbReference type="NCBI Taxonomy" id="1490290"/>
    <lineage>
        <taxon>Bacteria</taxon>
        <taxon>Bacillati</taxon>
        <taxon>Bacillota</taxon>
        <taxon>Bacilli</taxon>
        <taxon>Bacillales</taxon>
        <taxon>Thermoactinomycetaceae</taxon>
        <taxon>Paenactinomyces</taxon>
    </lineage>
</organism>
<evidence type="ECO:0000259" key="1">
    <source>
        <dbReference type="Pfam" id="PF14344"/>
    </source>
</evidence>
<evidence type="ECO:0000313" key="3">
    <source>
        <dbReference type="Proteomes" id="UP000535491"/>
    </source>
</evidence>
<dbReference type="Proteomes" id="UP000535491">
    <property type="component" value="Unassembled WGS sequence"/>
</dbReference>
<dbReference type="AlphaFoldDB" id="A0A7W2A7R5"/>
<dbReference type="Pfam" id="PF14344">
    <property type="entry name" value="DUF4397"/>
    <property type="match status" value="2"/>
</dbReference>
<comment type="caution">
    <text evidence="2">The sequence shown here is derived from an EMBL/GenBank/DDBJ whole genome shotgun (WGS) entry which is preliminary data.</text>
</comment>
<dbReference type="RefSeq" id="WP_181751121.1">
    <property type="nucleotide sequence ID" value="NZ_JACEIQ010000004.1"/>
</dbReference>
<feature type="domain" description="DUF4397" evidence="1">
    <location>
        <begin position="202"/>
        <end position="273"/>
    </location>
</feature>
<sequence length="276" mass="31972">MWNEYLEKANLYKGLADYYKYRNSKLYHEYKRKYYEYTKKFVAAYEKEKGVKPPKPPFPPYPSSYFFLNRAQVSHEPVNIRLLHASVNEQKTPVDVYIDGQLLARSLPYGVATRYLRLPAGEKRFDLYPAGRKGTRPLLRQTAVLEREKNYLIALVDSEVAYPWNLRLLPYPEYPAQMSGEAGVRFIHLAEGGPVLDLSLRDGTVLFPDVTYQEVMEYFALPPVRTRLLIRQAKTDGVLATTPDVHFRPGKAYTIIAICPNRQMSALVLRDQSLRR</sequence>
<dbReference type="EMBL" id="JACEIQ010000004">
    <property type="protein sequence ID" value="MBA4493880.1"/>
    <property type="molecule type" value="Genomic_DNA"/>
</dbReference>
<dbReference type="InterPro" id="IPR025510">
    <property type="entry name" value="DUF4397"/>
</dbReference>
<gene>
    <name evidence="2" type="ORF">H1191_06115</name>
</gene>
<protein>
    <submittedName>
        <fullName evidence="2">DUF4397 domain-containing protein</fullName>
    </submittedName>
</protein>
<name>A0A7W2A7R5_9BACL</name>
<reference evidence="2 3" key="1">
    <citation type="submission" date="2020-07" db="EMBL/GenBank/DDBJ databases">
        <authorList>
            <person name="Feng H."/>
        </authorList>
    </citation>
    <scope>NUCLEOTIDE SEQUENCE [LARGE SCALE GENOMIC DNA]</scope>
    <source>
        <strain evidence="3">s-10</strain>
    </source>
</reference>
<proteinExistence type="predicted"/>
<keyword evidence="3" id="KW-1185">Reference proteome</keyword>
<feature type="domain" description="DUF4397" evidence="1">
    <location>
        <begin position="79"/>
        <end position="198"/>
    </location>
</feature>
<evidence type="ECO:0000313" key="2">
    <source>
        <dbReference type="EMBL" id="MBA4493880.1"/>
    </source>
</evidence>